<evidence type="ECO:0000256" key="1">
    <source>
        <dbReference type="SAM" id="MobiDB-lite"/>
    </source>
</evidence>
<sequence length="85" mass="9045">MKRASVFHRFDLEAKSKKDTRASGRPRQQTAASSTDCSRRPQHPPASDGIPSSSPSSFLLPSVSSVARSNVTNFVKGAFIAPGDA</sequence>
<organism evidence="2 3">
    <name type="scientific">Panagrellus redivivus</name>
    <name type="common">Microworm</name>
    <dbReference type="NCBI Taxonomy" id="6233"/>
    <lineage>
        <taxon>Eukaryota</taxon>
        <taxon>Metazoa</taxon>
        <taxon>Ecdysozoa</taxon>
        <taxon>Nematoda</taxon>
        <taxon>Chromadorea</taxon>
        <taxon>Rhabditida</taxon>
        <taxon>Tylenchina</taxon>
        <taxon>Panagrolaimomorpha</taxon>
        <taxon>Panagrolaimoidea</taxon>
        <taxon>Panagrolaimidae</taxon>
        <taxon>Panagrellus</taxon>
    </lineage>
</organism>
<name>A0A7E4VLG4_PANRE</name>
<feature type="compositionally biased region" description="Basic and acidic residues" evidence="1">
    <location>
        <begin position="8"/>
        <end position="22"/>
    </location>
</feature>
<accession>A0A7E4VLG4</accession>
<dbReference type="AlphaFoldDB" id="A0A7E4VLG4"/>
<proteinExistence type="predicted"/>
<evidence type="ECO:0000313" key="2">
    <source>
        <dbReference type="Proteomes" id="UP000492821"/>
    </source>
</evidence>
<dbReference type="WBParaSite" id="Pan_g22398.t1">
    <property type="protein sequence ID" value="Pan_g22398.t1"/>
    <property type="gene ID" value="Pan_g22398"/>
</dbReference>
<feature type="region of interest" description="Disordered" evidence="1">
    <location>
        <begin position="1"/>
        <end position="59"/>
    </location>
</feature>
<dbReference type="Proteomes" id="UP000492821">
    <property type="component" value="Unassembled WGS sequence"/>
</dbReference>
<reference evidence="2" key="1">
    <citation type="journal article" date="2013" name="Genetics">
        <title>The draft genome and transcriptome of Panagrellus redivivus are shaped by the harsh demands of a free-living lifestyle.</title>
        <authorList>
            <person name="Srinivasan J."/>
            <person name="Dillman A.R."/>
            <person name="Macchietto M.G."/>
            <person name="Heikkinen L."/>
            <person name="Lakso M."/>
            <person name="Fracchia K.M."/>
            <person name="Antoshechkin I."/>
            <person name="Mortazavi A."/>
            <person name="Wong G."/>
            <person name="Sternberg P.W."/>
        </authorList>
    </citation>
    <scope>NUCLEOTIDE SEQUENCE [LARGE SCALE GENOMIC DNA]</scope>
    <source>
        <strain evidence="2">MT8872</strain>
    </source>
</reference>
<feature type="compositionally biased region" description="Polar residues" evidence="1">
    <location>
        <begin position="26"/>
        <end position="36"/>
    </location>
</feature>
<evidence type="ECO:0000313" key="3">
    <source>
        <dbReference type="WBParaSite" id="Pan_g22398.t1"/>
    </source>
</evidence>
<feature type="compositionally biased region" description="Low complexity" evidence="1">
    <location>
        <begin position="45"/>
        <end position="59"/>
    </location>
</feature>
<reference evidence="3" key="2">
    <citation type="submission" date="2020-10" db="UniProtKB">
        <authorList>
            <consortium name="WormBaseParasite"/>
        </authorList>
    </citation>
    <scope>IDENTIFICATION</scope>
</reference>
<protein>
    <submittedName>
        <fullName evidence="3">Uncharacterized protein</fullName>
    </submittedName>
</protein>
<keyword evidence="2" id="KW-1185">Reference proteome</keyword>